<reference evidence="1" key="1">
    <citation type="submission" date="2020-03" db="EMBL/GenBank/DDBJ databases">
        <title>The deep terrestrial virosphere.</title>
        <authorList>
            <person name="Holmfeldt K."/>
            <person name="Nilsson E."/>
            <person name="Simone D."/>
            <person name="Lopez-Fernandez M."/>
            <person name="Wu X."/>
            <person name="de Brujin I."/>
            <person name="Lundin D."/>
            <person name="Andersson A."/>
            <person name="Bertilsson S."/>
            <person name="Dopson M."/>
        </authorList>
    </citation>
    <scope>NUCLEOTIDE SEQUENCE</scope>
    <source>
        <strain evidence="2">MM415A00680</strain>
        <strain evidence="1">MM415B00960</strain>
    </source>
</reference>
<proteinExistence type="predicted"/>
<dbReference type="AlphaFoldDB" id="A0A6M3IVI8"/>
<dbReference type="EMBL" id="MT142431">
    <property type="protein sequence ID" value="QJA80680.1"/>
    <property type="molecule type" value="Genomic_DNA"/>
</dbReference>
<dbReference type="EMBL" id="MT141439">
    <property type="protein sequence ID" value="QJA61364.1"/>
    <property type="molecule type" value="Genomic_DNA"/>
</dbReference>
<evidence type="ECO:0000313" key="1">
    <source>
        <dbReference type="EMBL" id="QJA61364.1"/>
    </source>
</evidence>
<name>A0A6M3IVI8_9ZZZZ</name>
<accession>A0A6M3IVI8</accession>
<organism evidence="1">
    <name type="scientific">viral metagenome</name>
    <dbReference type="NCBI Taxonomy" id="1070528"/>
    <lineage>
        <taxon>unclassified sequences</taxon>
        <taxon>metagenomes</taxon>
        <taxon>organismal metagenomes</taxon>
    </lineage>
</organism>
<gene>
    <name evidence="2" type="ORF">MM415A00680_0011</name>
    <name evidence="1" type="ORF">MM415B00960_0012</name>
</gene>
<sequence>MAFVAANFSNMAVGPVNVYSYKTGDTLTTGTGITYFNSTVCFGLRANDIIFAQHQTAATAATGLIIMAITKITADGVSVVSINGG</sequence>
<protein>
    <submittedName>
        <fullName evidence="1">Uncharacterized protein</fullName>
    </submittedName>
</protein>
<evidence type="ECO:0000313" key="2">
    <source>
        <dbReference type="EMBL" id="QJA80680.1"/>
    </source>
</evidence>